<dbReference type="AlphaFoldDB" id="A0A919WHB0"/>
<organism evidence="6 7">
    <name type="scientific">Robertmurraya siralis</name>
    <dbReference type="NCBI Taxonomy" id="77777"/>
    <lineage>
        <taxon>Bacteria</taxon>
        <taxon>Bacillati</taxon>
        <taxon>Bacillota</taxon>
        <taxon>Bacilli</taxon>
        <taxon>Bacillales</taxon>
        <taxon>Bacillaceae</taxon>
        <taxon>Robertmurraya</taxon>
    </lineage>
</organism>
<dbReference type="InterPro" id="IPR048764">
    <property type="entry name" value="PylC_N"/>
</dbReference>
<dbReference type="Proteomes" id="UP000682111">
    <property type="component" value="Unassembled WGS sequence"/>
</dbReference>
<dbReference type="Gene3D" id="3.40.50.20">
    <property type="match status" value="1"/>
</dbReference>
<evidence type="ECO:0000256" key="3">
    <source>
        <dbReference type="ARBA" id="ARBA00022840"/>
    </source>
</evidence>
<dbReference type="InterPro" id="IPR003806">
    <property type="entry name" value="ATP-grasp_PylC-type"/>
</dbReference>
<evidence type="ECO:0000313" key="6">
    <source>
        <dbReference type="EMBL" id="GIN61993.1"/>
    </source>
</evidence>
<feature type="domain" description="ATP-grasp" evidence="5">
    <location>
        <begin position="117"/>
        <end position="291"/>
    </location>
</feature>
<keyword evidence="2 4" id="KW-0547">Nucleotide-binding</keyword>
<dbReference type="Gene3D" id="3.30.470.20">
    <property type="entry name" value="ATP-grasp fold, B domain"/>
    <property type="match status" value="1"/>
</dbReference>
<sequence>MNILICSVGRRVKLIEYFKRELNEINGKVVAVDCDPTAPALYFADQFEIVPRIDQHDYVQEIKALCKKYEISAVLSLIDPELSLLARYKEKFKEDGVAVIVSDEPIIEICFDKYLTSTFLQEHGLPHIPTYTNIEEVRSALGKGILRFPLIIKPRNGSASMGIQYVTTITQLQFFYNHDVVIQPFIEGEEFGVDCYIDLITKEATNIFMKKKIKMRAGETDKSVAVKDPRLRELMTALLEVLQPVGPIDIDCFYTEQGYVISEINPRFGGGYLHAHAMGQNFVKNLVTNLQNIANVRDEENYQEGKILIKYDHYLVL</sequence>
<dbReference type="Gene3D" id="3.30.1490.20">
    <property type="entry name" value="ATP-grasp fold, A domain"/>
    <property type="match status" value="1"/>
</dbReference>
<dbReference type="GO" id="GO:0016874">
    <property type="term" value="F:ligase activity"/>
    <property type="evidence" value="ECO:0007669"/>
    <property type="project" value="UniProtKB-KW"/>
</dbReference>
<keyword evidence="7" id="KW-1185">Reference proteome</keyword>
<reference evidence="6" key="1">
    <citation type="submission" date="2021-03" db="EMBL/GenBank/DDBJ databases">
        <title>Antimicrobial resistance genes in bacteria isolated from Japanese honey, and their potential for conferring macrolide and lincosamide resistance in the American foulbrood pathogen Paenibacillus larvae.</title>
        <authorList>
            <person name="Okamoto M."/>
            <person name="Kumagai M."/>
            <person name="Kanamori H."/>
            <person name="Takamatsu D."/>
        </authorList>
    </citation>
    <scope>NUCLEOTIDE SEQUENCE</scope>
    <source>
        <strain evidence="6">J27TS8</strain>
    </source>
</reference>
<dbReference type="GO" id="GO:0005524">
    <property type="term" value="F:ATP binding"/>
    <property type="evidence" value="ECO:0007669"/>
    <property type="project" value="UniProtKB-UniRule"/>
</dbReference>
<dbReference type="Pfam" id="PF02655">
    <property type="entry name" value="ATP-grasp_3"/>
    <property type="match status" value="1"/>
</dbReference>
<dbReference type="GO" id="GO:0046872">
    <property type="term" value="F:metal ion binding"/>
    <property type="evidence" value="ECO:0007669"/>
    <property type="project" value="InterPro"/>
</dbReference>
<dbReference type="PANTHER" id="PTHR43585">
    <property type="entry name" value="FUMIPYRROLE BIOSYNTHESIS PROTEIN C"/>
    <property type="match status" value="1"/>
</dbReference>
<dbReference type="RefSeq" id="WP_095314319.1">
    <property type="nucleotide sequence ID" value="NZ_BORC01000003.1"/>
</dbReference>
<evidence type="ECO:0000256" key="1">
    <source>
        <dbReference type="ARBA" id="ARBA00022598"/>
    </source>
</evidence>
<dbReference type="PROSITE" id="PS50975">
    <property type="entry name" value="ATP_GRASP"/>
    <property type="match status" value="1"/>
</dbReference>
<name>A0A919WHB0_9BACI</name>
<evidence type="ECO:0000256" key="4">
    <source>
        <dbReference type="PROSITE-ProRule" id="PRU00409"/>
    </source>
</evidence>
<keyword evidence="1" id="KW-0436">Ligase</keyword>
<evidence type="ECO:0000259" key="5">
    <source>
        <dbReference type="PROSITE" id="PS50975"/>
    </source>
</evidence>
<dbReference type="Pfam" id="PF21360">
    <property type="entry name" value="PylC-like_N"/>
    <property type="match status" value="1"/>
</dbReference>
<dbReference type="InterPro" id="IPR052032">
    <property type="entry name" value="ATP-dep_AA_Ligase"/>
</dbReference>
<dbReference type="InterPro" id="IPR013815">
    <property type="entry name" value="ATP_grasp_subdomain_1"/>
</dbReference>
<dbReference type="PANTHER" id="PTHR43585:SF2">
    <property type="entry name" value="ATP-GRASP ENZYME FSQD"/>
    <property type="match status" value="1"/>
</dbReference>
<comment type="caution">
    <text evidence="6">The sequence shown here is derived from an EMBL/GenBank/DDBJ whole genome shotgun (WGS) entry which is preliminary data.</text>
</comment>
<dbReference type="EMBL" id="BORC01000003">
    <property type="protein sequence ID" value="GIN61993.1"/>
    <property type="molecule type" value="Genomic_DNA"/>
</dbReference>
<gene>
    <name evidence="6" type="ORF">J27TS8_19860</name>
</gene>
<evidence type="ECO:0000256" key="2">
    <source>
        <dbReference type="ARBA" id="ARBA00022741"/>
    </source>
</evidence>
<dbReference type="InterPro" id="IPR011761">
    <property type="entry name" value="ATP-grasp"/>
</dbReference>
<keyword evidence="3 4" id="KW-0067">ATP-binding</keyword>
<accession>A0A919WHB0</accession>
<dbReference type="SUPFAM" id="SSF56059">
    <property type="entry name" value="Glutathione synthetase ATP-binding domain-like"/>
    <property type="match status" value="1"/>
</dbReference>
<protein>
    <submittedName>
        <fullName evidence="6">Carbamoyl phosphate synthase</fullName>
    </submittedName>
</protein>
<evidence type="ECO:0000313" key="7">
    <source>
        <dbReference type="Proteomes" id="UP000682111"/>
    </source>
</evidence>
<proteinExistence type="predicted"/>
<dbReference type="NCBIfam" id="NF009406">
    <property type="entry name" value="PRK12767.1-5"/>
    <property type="match status" value="1"/>
</dbReference>